<dbReference type="Proteomes" id="UP001151760">
    <property type="component" value="Unassembled WGS sequence"/>
</dbReference>
<sequence>MSISAKRSPTPADFVIQNTKGKGSKQTTVGPMPDEKLHKFCDKPYNQLLPPMAEKVKRRKMSSRGCGKGKETYSHASDVKVHLDTSMRVPEETQVLEELTEAQTAEKEKKETLFKAMSHALARDKGK</sequence>
<name>A0ABQ5BM51_9ASTR</name>
<feature type="region of interest" description="Disordered" evidence="1">
    <location>
        <begin position="1"/>
        <end position="36"/>
    </location>
</feature>
<evidence type="ECO:0000313" key="3">
    <source>
        <dbReference type="Proteomes" id="UP001151760"/>
    </source>
</evidence>
<keyword evidence="3" id="KW-1185">Reference proteome</keyword>
<proteinExistence type="predicted"/>
<organism evidence="2 3">
    <name type="scientific">Tanacetum coccineum</name>
    <dbReference type="NCBI Taxonomy" id="301880"/>
    <lineage>
        <taxon>Eukaryota</taxon>
        <taxon>Viridiplantae</taxon>
        <taxon>Streptophyta</taxon>
        <taxon>Embryophyta</taxon>
        <taxon>Tracheophyta</taxon>
        <taxon>Spermatophyta</taxon>
        <taxon>Magnoliopsida</taxon>
        <taxon>eudicotyledons</taxon>
        <taxon>Gunneridae</taxon>
        <taxon>Pentapetalae</taxon>
        <taxon>asterids</taxon>
        <taxon>campanulids</taxon>
        <taxon>Asterales</taxon>
        <taxon>Asteraceae</taxon>
        <taxon>Asteroideae</taxon>
        <taxon>Anthemideae</taxon>
        <taxon>Anthemidinae</taxon>
        <taxon>Tanacetum</taxon>
    </lineage>
</organism>
<protein>
    <submittedName>
        <fullName evidence="2">Uncharacterized protein</fullName>
    </submittedName>
</protein>
<feature type="compositionally biased region" description="Basic and acidic residues" evidence="1">
    <location>
        <begin position="68"/>
        <end position="90"/>
    </location>
</feature>
<feature type="region of interest" description="Disordered" evidence="1">
    <location>
        <begin position="55"/>
        <end position="90"/>
    </location>
</feature>
<reference evidence="2" key="2">
    <citation type="submission" date="2022-01" db="EMBL/GenBank/DDBJ databases">
        <authorList>
            <person name="Yamashiro T."/>
            <person name="Shiraishi A."/>
            <person name="Satake H."/>
            <person name="Nakayama K."/>
        </authorList>
    </citation>
    <scope>NUCLEOTIDE SEQUENCE</scope>
</reference>
<feature type="compositionally biased region" description="Polar residues" evidence="1">
    <location>
        <begin position="16"/>
        <end position="29"/>
    </location>
</feature>
<dbReference type="EMBL" id="BQNB010013435">
    <property type="protein sequence ID" value="GJT15925.1"/>
    <property type="molecule type" value="Genomic_DNA"/>
</dbReference>
<accession>A0ABQ5BM51</accession>
<reference evidence="2" key="1">
    <citation type="journal article" date="2022" name="Int. J. Mol. Sci.">
        <title>Draft Genome of Tanacetum Coccineum: Genomic Comparison of Closely Related Tanacetum-Family Plants.</title>
        <authorList>
            <person name="Yamashiro T."/>
            <person name="Shiraishi A."/>
            <person name="Nakayama K."/>
            <person name="Satake H."/>
        </authorList>
    </citation>
    <scope>NUCLEOTIDE SEQUENCE</scope>
</reference>
<comment type="caution">
    <text evidence="2">The sequence shown here is derived from an EMBL/GenBank/DDBJ whole genome shotgun (WGS) entry which is preliminary data.</text>
</comment>
<gene>
    <name evidence="2" type="ORF">Tco_0874631</name>
</gene>
<evidence type="ECO:0000256" key="1">
    <source>
        <dbReference type="SAM" id="MobiDB-lite"/>
    </source>
</evidence>
<evidence type="ECO:0000313" key="2">
    <source>
        <dbReference type="EMBL" id="GJT15925.1"/>
    </source>
</evidence>